<keyword evidence="4" id="KW-1185">Reference proteome</keyword>
<name>A0A650CT65_ACIAM</name>
<dbReference type="Pfam" id="PF06157">
    <property type="entry name" value="DUF973"/>
    <property type="match status" value="1"/>
</dbReference>
<reference evidence="3 4" key="2">
    <citation type="submission" date="2019-10" db="EMBL/GenBank/DDBJ databases">
        <title>Genome Sequences from Six Type Strain Members of the Archaeal Family Sulfolobaceae: Acidianus ambivalens, Acidianus infernus, Metallosphaera prunae, Stygiolobus azoricus, Sulfolobus metallicus, and Sulfurisphaera ohwakuensis.</title>
        <authorList>
            <person name="Counts J.A."/>
            <person name="Kelly R.M."/>
        </authorList>
    </citation>
    <scope>NUCLEOTIDE SEQUENCE [LARGE SCALE GENOMIC DNA]</scope>
    <source>
        <strain evidence="3 4">LEI 10</strain>
    </source>
</reference>
<organism evidence="3 4">
    <name type="scientific">Acidianus ambivalens</name>
    <name type="common">Desulfurolobus ambivalens</name>
    <dbReference type="NCBI Taxonomy" id="2283"/>
    <lineage>
        <taxon>Archaea</taxon>
        <taxon>Thermoproteota</taxon>
        <taxon>Thermoprotei</taxon>
        <taxon>Sulfolobales</taxon>
        <taxon>Sulfolobaceae</taxon>
        <taxon>Acidianus</taxon>
    </lineage>
</organism>
<dbReference type="InterPro" id="IPR009321">
    <property type="entry name" value="DUF973"/>
</dbReference>
<dbReference type="Proteomes" id="UP000474054">
    <property type="component" value="Unassembled WGS sequence"/>
</dbReference>
<evidence type="ECO:0000256" key="1">
    <source>
        <dbReference type="SAM" id="Phobius"/>
    </source>
</evidence>
<dbReference type="GeneID" id="42778602"/>
<sequence length="307" mass="32363">MINPYADGLKELKKGSLYEILANIISFIGAIILLLLLFTYYGFIISSPTTTTSISNLQLNSSLIGILAAAVIIVIIGAILSIVGIIKLRSGFNLLKNTGLDVSIGSTGATLILISLGILIVGVATVIVIVGIFIIVIAAILELIGGIMLGLGFYNLGKGLNSSTIETAGILIIISGIIDILISVGGILEFIAFILIYTSINDILSKGIPYVQTFSQMLGVIKGNGYAYLNVYSQVEGTIISARIEGTSISSTSITPNKLSVGNNSIIVNFGSVQGLIPYSNYIVSLIVQDNSGRTILIPVNVQYQPY</sequence>
<evidence type="ECO:0000313" key="4">
    <source>
        <dbReference type="Proteomes" id="UP000426328"/>
    </source>
</evidence>
<protein>
    <submittedName>
        <fullName evidence="3">DUF973 family protein</fullName>
    </submittedName>
</protein>
<gene>
    <name evidence="3" type="ORF">D1866_02650</name>
    <name evidence="2" type="ORF">GFB69_07115</name>
</gene>
<dbReference type="EMBL" id="CP045482">
    <property type="protein sequence ID" value="QGR21044.1"/>
    <property type="molecule type" value="Genomic_DNA"/>
</dbReference>
<feature type="transmembrane region" description="Helical" evidence="1">
    <location>
        <begin position="98"/>
        <end position="121"/>
    </location>
</feature>
<dbReference type="Proteomes" id="UP000426328">
    <property type="component" value="Chromosome"/>
</dbReference>
<feature type="transmembrane region" description="Helical" evidence="1">
    <location>
        <begin position="127"/>
        <end position="156"/>
    </location>
</feature>
<keyword evidence="1" id="KW-1133">Transmembrane helix</keyword>
<evidence type="ECO:0000313" key="5">
    <source>
        <dbReference type="Proteomes" id="UP000474054"/>
    </source>
</evidence>
<reference evidence="2 5" key="1">
    <citation type="submission" date="2019-10" db="EMBL/GenBank/DDBJ databases">
        <title>Comparative genomics of sulfur disproportionating microorganisms.</title>
        <authorList>
            <person name="Ward L.M."/>
            <person name="Bertran E."/>
            <person name="Johnston D."/>
        </authorList>
    </citation>
    <scope>NUCLEOTIDE SEQUENCE [LARGE SCALE GENOMIC DNA]</scope>
    <source>
        <strain evidence="2 5">DSM 3772</strain>
    </source>
</reference>
<dbReference type="RefSeq" id="WP_152941283.1">
    <property type="nucleotide sequence ID" value="NZ_CP045482.1"/>
</dbReference>
<dbReference type="EMBL" id="WHYS01000001">
    <property type="protein sequence ID" value="MQL55513.1"/>
    <property type="molecule type" value="Genomic_DNA"/>
</dbReference>
<accession>A0A650CT65</accession>
<keyword evidence="1" id="KW-0812">Transmembrane</keyword>
<evidence type="ECO:0000313" key="3">
    <source>
        <dbReference type="EMBL" id="QGR21044.1"/>
    </source>
</evidence>
<feature type="transmembrane region" description="Helical" evidence="1">
    <location>
        <begin position="168"/>
        <end position="197"/>
    </location>
</feature>
<keyword evidence="1" id="KW-0472">Membrane</keyword>
<feature type="transmembrane region" description="Helical" evidence="1">
    <location>
        <begin position="63"/>
        <end position="86"/>
    </location>
</feature>
<feature type="transmembrane region" description="Helical" evidence="1">
    <location>
        <begin position="20"/>
        <end position="43"/>
    </location>
</feature>
<dbReference type="KEGG" id="aamb:D1866_02650"/>
<proteinExistence type="predicted"/>
<evidence type="ECO:0000313" key="2">
    <source>
        <dbReference type="EMBL" id="MQL55513.1"/>
    </source>
</evidence>
<dbReference type="AlphaFoldDB" id="A0A650CT65"/>